<feature type="transmembrane region" description="Helical" evidence="7">
    <location>
        <begin position="758"/>
        <end position="778"/>
    </location>
</feature>
<feature type="region of interest" description="Disordered" evidence="6">
    <location>
        <begin position="509"/>
        <end position="537"/>
    </location>
</feature>
<feature type="transmembrane region" description="Helical" evidence="7">
    <location>
        <begin position="790"/>
        <end position="809"/>
    </location>
</feature>
<dbReference type="InterPro" id="IPR036412">
    <property type="entry name" value="HAD-like_sf"/>
</dbReference>
<evidence type="ECO:0000313" key="10">
    <source>
        <dbReference type="Proteomes" id="UP000627538"/>
    </source>
</evidence>
<dbReference type="SUPFAM" id="SSF81665">
    <property type="entry name" value="Calcium ATPase, transmembrane domain M"/>
    <property type="match status" value="1"/>
</dbReference>
<evidence type="ECO:0000256" key="7">
    <source>
        <dbReference type="SAM" id="Phobius"/>
    </source>
</evidence>
<dbReference type="InterPro" id="IPR008250">
    <property type="entry name" value="ATPase_P-typ_transduc_dom_A_sf"/>
</dbReference>
<feature type="transmembrane region" description="Helical" evidence="7">
    <location>
        <begin position="255"/>
        <end position="280"/>
    </location>
</feature>
<gene>
    <name evidence="9" type="ORF">H8R10_00395</name>
</gene>
<feature type="transmembrane region" description="Helical" evidence="7">
    <location>
        <begin position="697"/>
        <end position="720"/>
    </location>
</feature>
<feature type="transmembrane region" description="Helical" evidence="7">
    <location>
        <begin position="637"/>
        <end position="658"/>
    </location>
</feature>
<dbReference type="Gene3D" id="1.20.1110.10">
    <property type="entry name" value="Calcium-transporting ATPase, transmembrane domain"/>
    <property type="match status" value="1"/>
</dbReference>
<dbReference type="RefSeq" id="WP_191070816.1">
    <property type="nucleotide sequence ID" value="NZ_CP060506.1"/>
</dbReference>
<feature type="transmembrane region" description="Helical" evidence="7">
    <location>
        <begin position="217"/>
        <end position="235"/>
    </location>
</feature>
<dbReference type="PRINTS" id="PR00119">
    <property type="entry name" value="CATATPASE"/>
</dbReference>
<dbReference type="InterPro" id="IPR023299">
    <property type="entry name" value="ATPase_P-typ_cyto_dom_N"/>
</dbReference>
<name>A0A8I0GAZ6_9ACTO</name>
<keyword evidence="10" id="KW-1185">Reference proteome</keyword>
<dbReference type="SFLD" id="SFLDF00027">
    <property type="entry name" value="p-type_atpase"/>
    <property type="match status" value="1"/>
</dbReference>
<dbReference type="SUPFAM" id="SSF81660">
    <property type="entry name" value="Metal cation-transporting ATPase, ATP-binding domain N"/>
    <property type="match status" value="1"/>
</dbReference>
<dbReference type="InterPro" id="IPR044492">
    <property type="entry name" value="P_typ_ATPase_HD_dom"/>
</dbReference>
<dbReference type="PANTHER" id="PTHR42861">
    <property type="entry name" value="CALCIUM-TRANSPORTING ATPASE"/>
    <property type="match status" value="1"/>
</dbReference>
<comment type="caution">
    <text evidence="9">The sequence shown here is derived from an EMBL/GenBank/DDBJ whole genome shotgun (WGS) entry which is preliminary data.</text>
</comment>
<dbReference type="Gene3D" id="2.70.150.10">
    <property type="entry name" value="Calcium-transporting ATPase, cytoplasmic transduction domain A"/>
    <property type="match status" value="1"/>
</dbReference>
<feature type="transmembrane region" description="Helical" evidence="7">
    <location>
        <begin position="70"/>
        <end position="88"/>
    </location>
</feature>
<dbReference type="InterPro" id="IPR001757">
    <property type="entry name" value="P_typ_ATPase"/>
</dbReference>
<dbReference type="GO" id="GO:0005524">
    <property type="term" value="F:ATP binding"/>
    <property type="evidence" value="ECO:0007669"/>
    <property type="project" value="InterPro"/>
</dbReference>
<evidence type="ECO:0000256" key="6">
    <source>
        <dbReference type="SAM" id="MobiDB-lite"/>
    </source>
</evidence>
<feature type="transmembrane region" description="Helical" evidence="7">
    <location>
        <begin position="726"/>
        <end position="746"/>
    </location>
</feature>
<comment type="subcellular location">
    <subcellularLocation>
        <location evidence="1">Cell membrane</location>
        <topology evidence="1">Multi-pass membrane protein</topology>
    </subcellularLocation>
</comment>
<dbReference type="Gene3D" id="3.40.1110.10">
    <property type="entry name" value="Calcium-transporting ATPase, cytoplasmic domain N"/>
    <property type="match status" value="1"/>
</dbReference>
<dbReference type="SFLD" id="SFLDS00003">
    <property type="entry name" value="Haloacid_Dehalogenase"/>
    <property type="match status" value="1"/>
</dbReference>
<keyword evidence="5 7" id="KW-0472">Membrane</keyword>
<evidence type="ECO:0000256" key="5">
    <source>
        <dbReference type="ARBA" id="ARBA00023136"/>
    </source>
</evidence>
<dbReference type="SFLD" id="SFLDG00002">
    <property type="entry name" value="C1.7:_P-type_atpase_like"/>
    <property type="match status" value="1"/>
</dbReference>
<evidence type="ECO:0000259" key="8">
    <source>
        <dbReference type="Pfam" id="PF00122"/>
    </source>
</evidence>
<dbReference type="Pfam" id="PF00122">
    <property type="entry name" value="E1-E2_ATPase"/>
    <property type="match status" value="1"/>
</dbReference>
<keyword evidence="4 7" id="KW-1133">Transmembrane helix</keyword>
<accession>A0A8I0GAZ6</accession>
<dbReference type="Gene3D" id="3.40.50.1000">
    <property type="entry name" value="HAD superfamily/HAD-like"/>
    <property type="match status" value="1"/>
</dbReference>
<feature type="transmembrane region" description="Helical" evidence="7">
    <location>
        <begin position="664"/>
        <end position="685"/>
    </location>
</feature>
<evidence type="ECO:0000256" key="4">
    <source>
        <dbReference type="ARBA" id="ARBA00022989"/>
    </source>
</evidence>
<evidence type="ECO:0000256" key="2">
    <source>
        <dbReference type="ARBA" id="ARBA00022692"/>
    </source>
</evidence>
<sequence>MSEVTTPSRPRGLTTAQVRDLVAQGKTNAVTTPTSRSIGAIIRDNCLTLFNAILCACLVVIVAVGELRDGVFAGVLILNAATGIVSEIRAKRTLDRLAILSASPITVIRDGAETTVAPDDIVVTDLVLVRAGDQIPADGTVEASAQLQVDESILTGESVPVHKQAGDRVLSGATVVAGQAHVVVDKVGADSWANTMSSEVKRFQLAHSELSEGIDKILRIITWVLPVMILILGASQIDWSHGLAGVISSGQWRTAVVAIVAALVGMIPQGLVLLTSVNFATAALKLARRKVLVQELPAVEVLARVDVLCLDKTGTITTGLMTCSGGDLPGGYEHGAFSMFDDDLLDGLALLSADRTNATAVALADALDRPVAEPDVRVPFSSRTKWSAARADQTTWVMGAPEIIIEACDNPVDMRETTDHYLAAGWRAVAVASTPEPIAADATSLPSGLHGRFVLAFFEEIRPDAEETLTYFERQGVDVRIISGDAPETVFTVARHARVSVERDEVCDARTLPTPPSTVAERHHRRRTREAPPAGDPAFDEAVDRYRIFARVTPEQKRALVHAFQRSGHTVAMTGDGVNDALALKDADLGIAMGSGAQATKAAAKVVLLDSEFSRLPAVVDEGRRVLGNMERVSTLFLAKTLWAFLIAMVVSLSAVNYPFLPRHLTLIGVFTIGVPAFVLALAPSRSRYRPGFLRRVFTLVGPCGLIIAALGLGVYLTHLDEANRVPQTLCTLTITGCSLALLAVLSRPLVSWRGILVAAMGACVVLITLIPLARHFFALRWLSTGHWELVSGLVAAGAILIGVIGWVWSRHFYSSTRVSDDTRGALEARAGAE</sequence>
<dbReference type="InterPro" id="IPR023298">
    <property type="entry name" value="ATPase_P-typ_TM_dom_sf"/>
</dbReference>
<dbReference type="SUPFAM" id="SSF56784">
    <property type="entry name" value="HAD-like"/>
    <property type="match status" value="1"/>
</dbReference>
<dbReference type="GO" id="GO:0005886">
    <property type="term" value="C:plasma membrane"/>
    <property type="evidence" value="ECO:0007669"/>
    <property type="project" value="UniProtKB-SubCell"/>
</dbReference>
<dbReference type="Pfam" id="PF00702">
    <property type="entry name" value="Hydrolase"/>
    <property type="match status" value="1"/>
</dbReference>
<dbReference type="Proteomes" id="UP000627538">
    <property type="component" value="Unassembled WGS sequence"/>
</dbReference>
<dbReference type="InterPro" id="IPR018303">
    <property type="entry name" value="ATPase_P-typ_P_site"/>
</dbReference>
<evidence type="ECO:0000256" key="1">
    <source>
        <dbReference type="ARBA" id="ARBA00004651"/>
    </source>
</evidence>
<dbReference type="PROSITE" id="PS00154">
    <property type="entry name" value="ATPASE_E1_E2"/>
    <property type="match status" value="1"/>
</dbReference>
<reference evidence="9 10" key="1">
    <citation type="submission" date="2020-08" db="EMBL/GenBank/DDBJ databases">
        <title>Winkia gen. nov., sp. nov., isolated from faeces of the Anser albifrons in China.</title>
        <authorList>
            <person name="Liu Q."/>
        </authorList>
    </citation>
    <scope>NUCLEOTIDE SEQUENCE [LARGE SCALE GENOMIC DNA]</scope>
    <source>
        <strain evidence="9 10">C62</strain>
    </source>
</reference>
<organism evidence="9 10">
    <name type="scientific">Nanchangia anserum</name>
    <dbReference type="NCBI Taxonomy" id="2692125"/>
    <lineage>
        <taxon>Bacteria</taxon>
        <taxon>Bacillati</taxon>
        <taxon>Actinomycetota</taxon>
        <taxon>Actinomycetes</taxon>
        <taxon>Actinomycetales</taxon>
        <taxon>Actinomycetaceae</taxon>
        <taxon>Nanchangia</taxon>
    </lineage>
</organism>
<dbReference type="GO" id="GO:0016887">
    <property type="term" value="F:ATP hydrolysis activity"/>
    <property type="evidence" value="ECO:0007669"/>
    <property type="project" value="InterPro"/>
</dbReference>
<dbReference type="InterPro" id="IPR059000">
    <property type="entry name" value="ATPase_P-type_domA"/>
</dbReference>
<dbReference type="AlphaFoldDB" id="A0A8I0GAZ6"/>
<keyword evidence="2 7" id="KW-0812">Transmembrane</keyword>
<keyword evidence="3" id="KW-1278">Translocase</keyword>
<proteinExistence type="predicted"/>
<dbReference type="EMBL" id="JACRUO010000001">
    <property type="protein sequence ID" value="MBD3688706.1"/>
    <property type="molecule type" value="Genomic_DNA"/>
</dbReference>
<feature type="transmembrane region" description="Helical" evidence="7">
    <location>
        <begin position="46"/>
        <end position="64"/>
    </location>
</feature>
<dbReference type="NCBIfam" id="TIGR01494">
    <property type="entry name" value="ATPase_P-type"/>
    <property type="match status" value="2"/>
</dbReference>
<protein>
    <submittedName>
        <fullName evidence="9">HAD-IC family P-type ATPase</fullName>
    </submittedName>
</protein>
<evidence type="ECO:0000256" key="3">
    <source>
        <dbReference type="ARBA" id="ARBA00022967"/>
    </source>
</evidence>
<dbReference type="SUPFAM" id="SSF81653">
    <property type="entry name" value="Calcium ATPase, transduction domain A"/>
    <property type="match status" value="1"/>
</dbReference>
<dbReference type="InterPro" id="IPR023214">
    <property type="entry name" value="HAD_sf"/>
</dbReference>
<feature type="domain" description="P-type ATPase A" evidence="8">
    <location>
        <begin position="102"/>
        <end position="200"/>
    </location>
</feature>
<evidence type="ECO:0000313" key="9">
    <source>
        <dbReference type="EMBL" id="MBD3688706.1"/>
    </source>
</evidence>